<feature type="region of interest" description="Disordered" evidence="7">
    <location>
        <begin position="1"/>
        <end position="33"/>
    </location>
</feature>
<evidence type="ECO:0000256" key="2">
    <source>
        <dbReference type="ARBA" id="ARBA00022837"/>
    </source>
</evidence>
<comment type="caution">
    <text evidence="5">Lacks conserved residue(s) required for the propagation of feature annotation.</text>
</comment>
<keyword evidence="4" id="KW-0325">Glycoprotein</keyword>
<keyword evidence="10" id="KW-1185">Reference proteome</keyword>
<gene>
    <name evidence="9" type="primary">Nptx1_0</name>
    <name evidence="9" type="ORF">MOLATE_R17366</name>
</gene>
<dbReference type="PANTHER" id="PTHR19277:SF125">
    <property type="entry name" value="B6"/>
    <property type="match status" value="1"/>
</dbReference>
<evidence type="ECO:0000313" key="9">
    <source>
        <dbReference type="EMBL" id="NXV58834.1"/>
    </source>
</evidence>
<dbReference type="InterPro" id="IPR013320">
    <property type="entry name" value="ConA-like_dom_sf"/>
</dbReference>
<evidence type="ECO:0000256" key="6">
    <source>
        <dbReference type="RuleBase" id="RU362112"/>
    </source>
</evidence>
<comment type="caution">
    <text evidence="9">The sequence shown here is derived from an EMBL/GenBank/DDBJ whole genome shotgun (WGS) entry which is preliminary data.</text>
</comment>
<proteinExistence type="inferred from homology"/>
<dbReference type="Gene3D" id="2.60.120.200">
    <property type="match status" value="1"/>
</dbReference>
<reference evidence="9 10" key="1">
    <citation type="submission" date="2019-09" db="EMBL/GenBank/DDBJ databases">
        <title>Bird 10,000 Genomes (B10K) Project - Family phase.</title>
        <authorList>
            <person name="Zhang G."/>
        </authorList>
    </citation>
    <scope>NUCLEOTIDE SEQUENCE [LARGE SCALE GENOMIC DNA]</scope>
    <source>
        <strain evidence="9">OUT-0049</strain>
        <tissue evidence="9">Muscle</tissue>
    </source>
</reference>
<dbReference type="GO" id="GO:0005576">
    <property type="term" value="C:extracellular region"/>
    <property type="evidence" value="ECO:0007669"/>
    <property type="project" value="UniProtKB-SubCell"/>
</dbReference>
<evidence type="ECO:0000259" key="8">
    <source>
        <dbReference type="PROSITE" id="PS51828"/>
    </source>
</evidence>
<keyword evidence="1 6" id="KW-0479">Metal-binding</keyword>
<evidence type="ECO:0000256" key="7">
    <source>
        <dbReference type="SAM" id="MobiDB-lite"/>
    </source>
</evidence>
<evidence type="ECO:0000256" key="3">
    <source>
        <dbReference type="ARBA" id="ARBA00023157"/>
    </source>
</evidence>
<evidence type="ECO:0000313" key="10">
    <source>
        <dbReference type="Proteomes" id="UP000553862"/>
    </source>
</evidence>
<feature type="non-terminal residue" evidence="9">
    <location>
        <position position="1"/>
    </location>
</feature>
<dbReference type="EMBL" id="VZUF01141315">
    <property type="protein sequence ID" value="NXV58834.1"/>
    <property type="molecule type" value="Genomic_DNA"/>
</dbReference>
<keyword evidence="3" id="KW-1015">Disulfide bond</keyword>
<keyword evidence="2 6" id="KW-0106">Calcium</keyword>
<comment type="similarity">
    <text evidence="6">Belongs to the pentraxin family.</text>
</comment>
<comment type="subunit">
    <text evidence="6">Homopentamer. Pentaxin (or pentraxin) have a discoid arrangement of 5 non-covalently bound subunits.</text>
</comment>
<comment type="subcellular location">
    <subcellularLocation>
        <location evidence="6">Secreted</location>
    </subcellularLocation>
</comment>
<dbReference type="AlphaFoldDB" id="A0A7L3V349"/>
<dbReference type="GO" id="GO:0046872">
    <property type="term" value="F:metal ion binding"/>
    <property type="evidence" value="ECO:0007669"/>
    <property type="project" value="UniProtKB-KW"/>
</dbReference>
<accession>A0A7L3V349</accession>
<dbReference type="SUPFAM" id="SSF49899">
    <property type="entry name" value="Concanavalin A-like lectins/glucanases"/>
    <property type="match status" value="1"/>
</dbReference>
<dbReference type="PROSITE" id="PS51828">
    <property type="entry name" value="PTX_2"/>
    <property type="match status" value="1"/>
</dbReference>
<dbReference type="Proteomes" id="UP000553862">
    <property type="component" value="Unassembled WGS sequence"/>
</dbReference>
<dbReference type="InterPro" id="IPR051360">
    <property type="entry name" value="Neuronal_Pentraxin_Related"/>
</dbReference>
<feature type="non-terminal residue" evidence="9">
    <location>
        <position position="173"/>
    </location>
</feature>
<comment type="cofactor">
    <cofactor evidence="6">
        <name>Ca(2+)</name>
        <dbReference type="ChEBI" id="CHEBI:29108"/>
    </cofactor>
    <text evidence="6">Binds 2 calcium ions per subunit.</text>
</comment>
<dbReference type="Pfam" id="PF00354">
    <property type="entry name" value="Pentaxin"/>
    <property type="match status" value="1"/>
</dbReference>
<sequence>SNHPPGLHGNGKPGNRLEGGNHGNRHPLHGNHYGSRGGFRVSFPLRTNYMFARVRPPVRSPLGAVSVCLWLRPAGAPNLGTPFSYAAPGQPNELVLLAWGGRPLELLVDDQAVALSLSPAPGRWQHLCVTWAASGGTWRSFQDGIPRGRGEGLAPGHPLRPHGVVVLGQEQVR</sequence>
<evidence type="ECO:0000256" key="5">
    <source>
        <dbReference type="PROSITE-ProRule" id="PRU01172"/>
    </source>
</evidence>
<dbReference type="SMART" id="SM00159">
    <property type="entry name" value="PTX"/>
    <property type="match status" value="1"/>
</dbReference>
<dbReference type="PANTHER" id="PTHR19277">
    <property type="entry name" value="PENTRAXIN"/>
    <property type="match status" value="1"/>
</dbReference>
<organism evidence="9 10">
    <name type="scientific">Molothrus ater</name>
    <name type="common">Brown-headed cowbird</name>
    <dbReference type="NCBI Taxonomy" id="84834"/>
    <lineage>
        <taxon>Eukaryota</taxon>
        <taxon>Metazoa</taxon>
        <taxon>Chordata</taxon>
        <taxon>Craniata</taxon>
        <taxon>Vertebrata</taxon>
        <taxon>Euteleostomi</taxon>
        <taxon>Archelosauria</taxon>
        <taxon>Archosauria</taxon>
        <taxon>Dinosauria</taxon>
        <taxon>Saurischia</taxon>
        <taxon>Theropoda</taxon>
        <taxon>Coelurosauria</taxon>
        <taxon>Aves</taxon>
        <taxon>Neognathae</taxon>
        <taxon>Neoaves</taxon>
        <taxon>Telluraves</taxon>
        <taxon>Australaves</taxon>
        <taxon>Passeriformes</taxon>
        <taxon>Passeroidea</taxon>
        <taxon>Icteridae</taxon>
        <taxon>Molothrus</taxon>
    </lineage>
</organism>
<feature type="domain" description="Pentraxin (PTX)" evidence="8">
    <location>
        <begin position="37"/>
        <end position="173"/>
    </location>
</feature>
<dbReference type="PRINTS" id="PR00895">
    <property type="entry name" value="PENTAXIN"/>
</dbReference>
<dbReference type="InterPro" id="IPR001759">
    <property type="entry name" value="PTX_dom"/>
</dbReference>
<name>A0A7L3V349_MOLAT</name>
<protein>
    <recommendedName>
        <fullName evidence="6">Pentraxin family member</fullName>
    </recommendedName>
</protein>
<evidence type="ECO:0000256" key="1">
    <source>
        <dbReference type="ARBA" id="ARBA00022723"/>
    </source>
</evidence>
<evidence type="ECO:0000256" key="4">
    <source>
        <dbReference type="ARBA" id="ARBA00023180"/>
    </source>
</evidence>